<name>A0A1G7DFA3_9FLAO</name>
<organism evidence="1 2">
    <name type="scientific">Cellulophaga baltica</name>
    <dbReference type="NCBI Taxonomy" id="76594"/>
    <lineage>
        <taxon>Bacteria</taxon>
        <taxon>Pseudomonadati</taxon>
        <taxon>Bacteroidota</taxon>
        <taxon>Flavobacteriia</taxon>
        <taxon>Flavobacteriales</taxon>
        <taxon>Flavobacteriaceae</taxon>
        <taxon>Cellulophaga</taxon>
    </lineage>
</organism>
<dbReference type="RefSeq" id="WP_155854742.1">
    <property type="nucleotide sequence ID" value="NZ_CANLMK010000001.1"/>
</dbReference>
<reference evidence="2" key="1">
    <citation type="submission" date="2016-10" db="EMBL/GenBank/DDBJ databases">
        <authorList>
            <person name="Varghese N."/>
            <person name="Submissions S."/>
        </authorList>
    </citation>
    <scope>NUCLEOTIDE SEQUENCE [LARGE SCALE GENOMIC DNA]</scope>
    <source>
        <strain evidence="2">DSM 24729</strain>
    </source>
</reference>
<dbReference type="Proteomes" id="UP000182114">
    <property type="component" value="Unassembled WGS sequence"/>
</dbReference>
<proteinExistence type="predicted"/>
<dbReference type="EMBL" id="FNBD01000001">
    <property type="protein sequence ID" value="SDE49485.1"/>
    <property type="molecule type" value="Genomic_DNA"/>
</dbReference>
<dbReference type="eggNOG" id="ENOG50311HV">
    <property type="taxonomic scope" value="Bacteria"/>
</dbReference>
<dbReference type="GeneID" id="78063051"/>
<evidence type="ECO:0000313" key="2">
    <source>
        <dbReference type="Proteomes" id="UP000182114"/>
    </source>
</evidence>
<keyword evidence="2" id="KW-1185">Reference proteome</keyword>
<protein>
    <submittedName>
        <fullName evidence="1">Uncharacterized protein</fullName>
    </submittedName>
</protein>
<sequence length="49" mass="5508">MNQNNYKYQTNSRVGNIRSAIGTTIESLNDYISNNIGNSVVDKNIEQTD</sequence>
<dbReference type="AlphaFoldDB" id="A0A1G7DFA3"/>
<gene>
    <name evidence="1" type="ORF">SAMN04487992_101492</name>
</gene>
<accession>A0A1G7DFA3</accession>
<evidence type="ECO:0000313" key="1">
    <source>
        <dbReference type="EMBL" id="SDE49485.1"/>
    </source>
</evidence>